<dbReference type="Proteomes" id="UP001523234">
    <property type="component" value="Unassembled WGS sequence"/>
</dbReference>
<comment type="catalytic activity">
    <reaction evidence="5">
        <text>GMP + ATP = GDP + ADP</text>
        <dbReference type="Rhea" id="RHEA:20780"/>
        <dbReference type="ChEBI" id="CHEBI:30616"/>
        <dbReference type="ChEBI" id="CHEBI:58115"/>
        <dbReference type="ChEBI" id="CHEBI:58189"/>
        <dbReference type="ChEBI" id="CHEBI:456216"/>
        <dbReference type="EC" id="2.7.4.8"/>
    </reaction>
</comment>
<dbReference type="SUPFAM" id="SSF52540">
    <property type="entry name" value="P-loop containing nucleoside triphosphate hydrolases"/>
    <property type="match status" value="1"/>
</dbReference>
<dbReference type="PANTHER" id="PTHR23117:SF13">
    <property type="entry name" value="GUANYLATE KINASE"/>
    <property type="match status" value="1"/>
</dbReference>
<protein>
    <submittedName>
        <fullName evidence="7">50S ribosome-binding GTPase</fullName>
    </submittedName>
</protein>
<dbReference type="InterPro" id="IPR008145">
    <property type="entry name" value="GK/Ca_channel_bsu"/>
</dbReference>
<dbReference type="InterPro" id="IPR027417">
    <property type="entry name" value="P-loop_NTPase"/>
</dbReference>
<evidence type="ECO:0000256" key="2">
    <source>
        <dbReference type="ARBA" id="ARBA00005790"/>
    </source>
</evidence>
<comment type="function">
    <text evidence="1">Essential for recycling GMP and indirectly, cGMP.</text>
</comment>
<reference evidence="7 8" key="1">
    <citation type="submission" date="2022-06" db="EMBL/GenBank/DDBJ databases">
        <title>Fructobacillus taiwanensis sp. nov., isolated from the honeybee.</title>
        <authorList>
            <person name="Chen Y.-S."/>
            <person name="Wang L.-T."/>
            <person name="Lee Y.-S."/>
            <person name="Chang Y.-C."/>
            <person name="Wu H.-C."/>
            <person name="Liao C.-Y."/>
            <person name="Chen W.-H."/>
            <person name="Deng J.-N."/>
            <person name="Wang Y.-H."/>
        </authorList>
    </citation>
    <scope>NUCLEOTIDE SEQUENCE [LARGE SCALE GENOMIC DNA]</scope>
    <source>
        <strain evidence="7 8">W13</strain>
    </source>
</reference>
<sequence>MQKRVIVIMGAAGVGKTSICSYIGKKFGIPQVITHTTRAMREGEVDGKDYYFETPSSFKEKHFLESVTYAGNSYGSSIEGLNRAWEQSDLVVTVLDTKGGITYKEELGDQAWLWYVTISDQGKLVERLHQRGDGDEAVEKRISSPEFKRDLALPAVLKGKAEVLVNDDWESLKLQVDGLINDYESNARLS</sequence>
<evidence type="ECO:0000256" key="5">
    <source>
        <dbReference type="ARBA" id="ARBA00048594"/>
    </source>
</evidence>
<comment type="similarity">
    <text evidence="2">Belongs to the guanylate kinase family.</text>
</comment>
<keyword evidence="8" id="KW-1185">Reference proteome</keyword>
<evidence type="ECO:0000313" key="8">
    <source>
        <dbReference type="Proteomes" id="UP001523234"/>
    </source>
</evidence>
<dbReference type="EMBL" id="JAMWYK010000010">
    <property type="protein sequence ID" value="MCO0832656.1"/>
    <property type="molecule type" value="Genomic_DNA"/>
</dbReference>
<dbReference type="PROSITE" id="PS50052">
    <property type="entry name" value="GUANYLATE_KINASE_2"/>
    <property type="match status" value="1"/>
</dbReference>
<dbReference type="InterPro" id="IPR008144">
    <property type="entry name" value="Guanylate_kin-like_dom"/>
</dbReference>
<dbReference type="SMART" id="SM00072">
    <property type="entry name" value="GuKc"/>
    <property type="match status" value="1"/>
</dbReference>
<feature type="domain" description="Guanylate kinase-like" evidence="6">
    <location>
        <begin position="3"/>
        <end position="181"/>
    </location>
</feature>
<evidence type="ECO:0000256" key="4">
    <source>
        <dbReference type="ARBA" id="ARBA00022777"/>
    </source>
</evidence>
<evidence type="ECO:0000313" key="7">
    <source>
        <dbReference type="EMBL" id="MCO0832656.1"/>
    </source>
</evidence>
<accession>A0ABT0ZRN5</accession>
<comment type="caution">
    <text evidence="7">The sequence shown here is derived from an EMBL/GenBank/DDBJ whole genome shotgun (WGS) entry which is preliminary data.</text>
</comment>
<dbReference type="PANTHER" id="PTHR23117">
    <property type="entry name" value="GUANYLATE KINASE-RELATED"/>
    <property type="match status" value="1"/>
</dbReference>
<evidence type="ECO:0000259" key="6">
    <source>
        <dbReference type="PROSITE" id="PS50052"/>
    </source>
</evidence>
<dbReference type="Pfam" id="PF00625">
    <property type="entry name" value="Guanylate_kin"/>
    <property type="match status" value="1"/>
</dbReference>
<proteinExistence type="inferred from homology"/>
<dbReference type="Gene3D" id="3.40.50.300">
    <property type="entry name" value="P-loop containing nucleotide triphosphate hydrolases"/>
    <property type="match status" value="1"/>
</dbReference>
<organism evidence="7 8">
    <name type="scientific">Fructobacillus apis</name>
    <dbReference type="NCBI Taxonomy" id="2935017"/>
    <lineage>
        <taxon>Bacteria</taxon>
        <taxon>Bacillati</taxon>
        <taxon>Bacillota</taxon>
        <taxon>Bacilli</taxon>
        <taxon>Lactobacillales</taxon>
        <taxon>Lactobacillaceae</taxon>
        <taxon>Fructobacillus</taxon>
    </lineage>
</organism>
<dbReference type="RefSeq" id="WP_252444038.1">
    <property type="nucleotide sequence ID" value="NZ_JAMWYK010000010.1"/>
</dbReference>
<keyword evidence="4" id="KW-0418">Kinase</keyword>
<keyword evidence="3" id="KW-0808">Transferase</keyword>
<evidence type="ECO:0000256" key="3">
    <source>
        <dbReference type="ARBA" id="ARBA00022679"/>
    </source>
</evidence>
<name>A0ABT0ZRN5_9LACO</name>
<gene>
    <name evidence="7" type="ORF">NFX39_06135</name>
</gene>
<evidence type="ECO:0000256" key="1">
    <source>
        <dbReference type="ARBA" id="ARBA00003531"/>
    </source>
</evidence>